<feature type="transmembrane region" description="Helical" evidence="8">
    <location>
        <begin position="240"/>
        <end position="261"/>
    </location>
</feature>
<feature type="transmembrane region" description="Helical" evidence="8">
    <location>
        <begin position="293"/>
        <end position="313"/>
    </location>
</feature>
<feature type="transmembrane region" description="Helical" evidence="8">
    <location>
        <begin position="443"/>
        <end position="462"/>
    </location>
</feature>
<keyword evidence="4 10" id="KW-0808">Transferase</keyword>
<evidence type="ECO:0000256" key="8">
    <source>
        <dbReference type="SAM" id="Phobius"/>
    </source>
</evidence>
<dbReference type="PANTHER" id="PTHR33908:SF3">
    <property type="entry name" value="UNDECAPRENYL PHOSPHATE-ALPHA-4-AMINO-4-DEOXY-L-ARABINOSE ARABINOSYL TRANSFERASE"/>
    <property type="match status" value="1"/>
</dbReference>
<dbReference type="KEGG" id="hadh:FRZ61_27240"/>
<evidence type="ECO:0000256" key="1">
    <source>
        <dbReference type="ARBA" id="ARBA00004651"/>
    </source>
</evidence>
<sequence>MSHSSDRVWKEAAPHPLGRLAAIVEHPQKSAPLLAFLALLWLLPGFFSLPPIDRDEARFAQATRQMMESGNLVDIRFQDAPRYKKPIGIYWLQALANGLSGGSPAEPSIWRYRLPSLAAALASLLLTARMGRLLFAPGIGFLAGVILAASPLFGIEARQATTDMVQLALILAATLALLRVYLAETAPAARMPGWGNALLFWSAIGAGLLIKGPVILFFVGLTALALALLERRRRWLLRLYPVPGILLVLALVAPWFIAIMAKSNGDFARQALGHDFLGKVVASQEGHGGLPGYYAATLFLGLWPFALPVGLALFRLARRRDEPPIRFCIAWLLPAWLVLELIPTKLPHYALPLYAGLALLTAYAITQNLASLSSRVPWHRALGWLNLTATILIGLGIAGIGLWLPTVLGQPIDVMAWPYALVIALAMLAGSVMTAYGRPQQGVVCLLVASQLASFMVFGRLLPNLDVLWPSRLVAEAVQAHADCPAPRLASTGYDEPSLVFLLGTETVMTEPAQAAAFLADDPACRFALISEENRADFDAGARKNAIATEILAQFDTFNYSKGAWLRLTLYDAAR</sequence>
<dbReference type="PANTHER" id="PTHR33908">
    <property type="entry name" value="MANNOSYLTRANSFERASE YKCB-RELATED"/>
    <property type="match status" value="1"/>
</dbReference>
<evidence type="ECO:0000256" key="2">
    <source>
        <dbReference type="ARBA" id="ARBA00022475"/>
    </source>
</evidence>
<evidence type="ECO:0000259" key="9">
    <source>
        <dbReference type="Pfam" id="PF13231"/>
    </source>
</evidence>
<protein>
    <submittedName>
        <fullName evidence="10">Glycosyl transferase</fullName>
    </submittedName>
</protein>
<keyword evidence="7 8" id="KW-0472">Membrane</keyword>
<dbReference type="RefSeq" id="WP_151118242.1">
    <property type="nucleotide sequence ID" value="NZ_CP042582.1"/>
</dbReference>
<dbReference type="EMBL" id="CP042582">
    <property type="protein sequence ID" value="QEX22792.1"/>
    <property type="molecule type" value="Genomic_DNA"/>
</dbReference>
<keyword evidence="2" id="KW-1003">Cell membrane</keyword>
<feature type="transmembrane region" description="Helical" evidence="8">
    <location>
        <begin position="165"/>
        <end position="183"/>
    </location>
</feature>
<dbReference type="AlphaFoldDB" id="A0A5J6MYE5"/>
<evidence type="ECO:0000256" key="6">
    <source>
        <dbReference type="ARBA" id="ARBA00022989"/>
    </source>
</evidence>
<dbReference type="Proteomes" id="UP000325797">
    <property type="component" value="Chromosome"/>
</dbReference>
<feature type="transmembrane region" description="Helical" evidence="8">
    <location>
        <begin position="416"/>
        <end position="436"/>
    </location>
</feature>
<keyword evidence="5 8" id="KW-0812">Transmembrane</keyword>
<dbReference type="OrthoDB" id="9810951at2"/>
<feature type="domain" description="Glycosyltransferase RgtA/B/C/D-like" evidence="9">
    <location>
        <begin position="84"/>
        <end position="256"/>
    </location>
</feature>
<proteinExistence type="predicted"/>
<dbReference type="Pfam" id="PF13231">
    <property type="entry name" value="PMT_2"/>
    <property type="match status" value="1"/>
</dbReference>
<dbReference type="GO" id="GO:0009103">
    <property type="term" value="P:lipopolysaccharide biosynthetic process"/>
    <property type="evidence" value="ECO:0007669"/>
    <property type="project" value="TreeGrafter"/>
</dbReference>
<feature type="transmembrane region" description="Helical" evidence="8">
    <location>
        <begin position="382"/>
        <end position="404"/>
    </location>
</feature>
<dbReference type="GO" id="GO:0016763">
    <property type="term" value="F:pentosyltransferase activity"/>
    <property type="evidence" value="ECO:0007669"/>
    <property type="project" value="TreeGrafter"/>
</dbReference>
<evidence type="ECO:0000313" key="11">
    <source>
        <dbReference type="Proteomes" id="UP000325797"/>
    </source>
</evidence>
<comment type="subcellular location">
    <subcellularLocation>
        <location evidence="1">Cell membrane</location>
        <topology evidence="1">Multi-pass membrane protein</topology>
    </subcellularLocation>
</comment>
<name>A0A5J6MYE5_9PROT</name>
<feature type="transmembrane region" description="Helical" evidence="8">
    <location>
        <begin position="325"/>
        <end position="343"/>
    </location>
</feature>
<keyword evidence="6 8" id="KW-1133">Transmembrane helix</keyword>
<keyword evidence="11" id="KW-1185">Reference proteome</keyword>
<dbReference type="GO" id="GO:0005886">
    <property type="term" value="C:plasma membrane"/>
    <property type="evidence" value="ECO:0007669"/>
    <property type="project" value="UniProtKB-SubCell"/>
</dbReference>
<feature type="transmembrane region" description="Helical" evidence="8">
    <location>
        <begin position="30"/>
        <end position="49"/>
    </location>
</feature>
<dbReference type="GO" id="GO:0010041">
    <property type="term" value="P:response to iron(III) ion"/>
    <property type="evidence" value="ECO:0007669"/>
    <property type="project" value="TreeGrafter"/>
</dbReference>
<evidence type="ECO:0000313" key="10">
    <source>
        <dbReference type="EMBL" id="QEX22792.1"/>
    </source>
</evidence>
<evidence type="ECO:0000256" key="5">
    <source>
        <dbReference type="ARBA" id="ARBA00022692"/>
    </source>
</evidence>
<accession>A0A5J6MYE5</accession>
<feature type="transmembrane region" description="Helical" evidence="8">
    <location>
        <begin position="349"/>
        <end position="370"/>
    </location>
</feature>
<dbReference type="InterPro" id="IPR038731">
    <property type="entry name" value="RgtA/B/C-like"/>
</dbReference>
<gene>
    <name evidence="10" type="ORF">FRZ61_27240</name>
</gene>
<evidence type="ECO:0000256" key="7">
    <source>
        <dbReference type="ARBA" id="ARBA00023136"/>
    </source>
</evidence>
<evidence type="ECO:0000256" key="4">
    <source>
        <dbReference type="ARBA" id="ARBA00022679"/>
    </source>
</evidence>
<evidence type="ECO:0000256" key="3">
    <source>
        <dbReference type="ARBA" id="ARBA00022676"/>
    </source>
</evidence>
<feature type="transmembrane region" description="Helical" evidence="8">
    <location>
        <begin position="203"/>
        <end position="228"/>
    </location>
</feature>
<feature type="transmembrane region" description="Helical" evidence="8">
    <location>
        <begin position="134"/>
        <end position="153"/>
    </location>
</feature>
<dbReference type="InterPro" id="IPR050297">
    <property type="entry name" value="LipidA_mod_glycosyltrf_83"/>
</dbReference>
<reference evidence="10 11" key="1">
    <citation type="submission" date="2019-08" db="EMBL/GenBank/DDBJ databases">
        <title>Hyperibacter terrae gen. nov., sp. nov. and Hyperibacter viscosus sp. nov., two new members in the family Rhodospirillaceae isolated from the rhizosphere of Hypericum perforatum.</title>
        <authorList>
            <person name="Noviana Z."/>
        </authorList>
    </citation>
    <scope>NUCLEOTIDE SEQUENCE [LARGE SCALE GENOMIC DNA]</scope>
    <source>
        <strain evidence="10 11">R5959</strain>
    </source>
</reference>
<organism evidence="10 11">
    <name type="scientific">Hypericibacter adhaerens</name>
    <dbReference type="NCBI Taxonomy" id="2602016"/>
    <lineage>
        <taxon>Bacteria</taxon>
        <taxon>Pseudomonadati</taxon>
        <taxon>Pseudomonadota</taxon>
        <taxon>Alphaproteobacteria</taxon>
        <taxon>Rhodospirillales</taxon>
        <taxon>Dongiaceae</taxon>
        <taxon>Hypericibacter</taxon>
    </lineage>
</organism>
<keyword evidence="3" id="KW-0328">Glycosyltransferase</keyword>